<proteinExistence type="inferred from homology"/>
<name>A0A6I4W4Y4_9ACTN</name>
<dbReference type="EMBL" id="WUTW01000001">
    <property type="protein sequence ID" value="MXQ63800.1"/>
    <property type="molecule type" value="Genomic_DNA"/>
</dbReference>
<dbReference type="Pfam" id="PF00575">
    <property type="entry name" value="S1"/>
    <property type="match status" value="1"/>
</dbReference>
<dbReference type="GO" id="GO:0022627">
    <property type="term" value="C:cytosolic small ribosomal subunit"/>
    <property type="evidence" value="ECO:0007669"/>
    <property type="project" value="TreeGrafter"/>
</dbReference>
<sequence length="161" mass="17295">MQADEEFLASLRVGEERSGTVVRTESFGAIIDLGGPVEGVVSVVNLAWRRFRHPSEVVSVGERVKVRVLDIDVSRRRISLSLKDPDGDPLLALAERVGDVVVGTVAKAAPIGVFVALEKDVEGLLPRIGDAVPPPVGSEVQVRIVDVNTEDRRVSLAPADR</sequence>
<dbReference type="SUPFAM" id="SSF50249">
    <property type="entry name" value="Nucleic acid-binding proteins"/>
    <property type="match status" value="2"/>
</dbReference>
<dbReference type="AlphaFoldDB" id="A0A6I4W4Y4"/>
<dbReference type="SMART" id="SM00316">
    <property type="entry name" value="S1"/>
    <property type="match status" value="2"/>
</dbReference>
<evidence type="ECO:0000256" key="1">
    <source>
        <dbReference type="ARBA" id="ARBA00006767"/>
    </source>
</evidence>
<dbReference type="GO" id="GO:0003729">
    <property type="term" value="F:mRNA binding"/>
    <property type="evidence" value="ECO:0007669"/>
    <property type="project" value="TreeGrafter"/>
</dbReference>
<keyword evidence="2" id="KW-0689">Ribosomal protein</keyword>
<dbReference type="RefSeq" id="WP_161101903.1">
    <property type="nucleotide sequence ID" value="NZ_JBHLYI010000005.1"/>
</dbReference>
<keyword evidence="3" id="KW-0687">Ribonucleoprotein</keyword>
<dbReference type="InterPro" id="IPR012340">
    <property type="entry name" value="NA-bd_OB-fold"/>
</dbReference>
<dbReference type="GO" id="GO:0006412">
    <property type="term" value="P:translation"/>
    <property type="evidence" value="ECO:0007669"/>
    <property type="project" value="TreeGrafter"/>
</dbReference>
<dbReference type="InterPro" id="IPR003029">
    <property type="entry name" value="S1_domain"/>
</dbReference>
<dbReference type="Proteomes" id="UP000431901">
    <property type="component" value="Unassembled WGS sequence"/>
</dbReference>
<feature type="domain" description="S1 motif" evidence="4">
    <location>
        <begin position="98"/>
        <end position="159"/>
    </location>
</feature>
<dbReference type="InterPro" id="IPR050437">
    <property type="entry name" value="Ribos_protein_bS1-like"/>
</dbReference>
<feature type="domain" description="S1 motif" evidence="4">
    <location>
        <begin position="14"/>
        <end position="83"/>
    </location>
</feature>
<dbReference type="Gene3D" id="2.40.50.140">
    <property type="entry name" value="Nucleic acid-binding proteins"/>
    <property type="match status" value="2"/>
</dbReference>
<keyword evidence="6" id="KW-1185">Reference proteome</keyword>
<evidence type="ECO:0000256" key="3">
    <source>
        <dbReference type="ARBA" id="ARBA00023274"/>
    </source>
</evidence>
<evidence type="ECO:0000259" key="4">
    <source>
        <dbReference type="PROSITE" id="PS50126"/>
    </source>
</evidence>
<dbReference type="PANTHER" id="PTHR10724">
    <property type="entry name" value="30S RIBOSOMAL PROTEIN S1"/>
    <property type="match status" value="1"/>
</dbReference>
<evidence type="ECO:0000256" key="2">
    <source>
        <dbReference type="ARBA" id="ARBA00022980"/>
    </source>
</evidence>
<evidence type="ECO:0000313" key="6">
    <source>
        <dbReference type="Proteomes" id="UP000431901"/>
    </source>
</evidence>
<comment type="similarity">
    <text evidence="1">Belongs to the bacterial ribosomal protein bS1 family.</text>
</comment>
<evidence type="ECO:0000313" key="5">
    <source>
        <dbReference type="EMBL" id="MXQ63800.1"/>
    </source>
</evidence>
<gene>
    <name evidence="5" type="ORF">GQ466_07115</name>
</gene>
<dbReference type="PANTHER" id="PTHR10724:SF7">
    <property type="entry name" value="SMALL RIBOSOMAL SUBUNIT PROTEIN BS1C"/>
    <property type="match status" value="1"/>
</dbReference>
<protein>
    <submittedName>
        <fullName evidence="5">S1 RNA-binding domain-containing protein</fullName>
    </submittedName>
</protein>
<accession>A0A6I4W4Y4</accession>
<reference evidence="5 6" key="1">
    <citation type="submission" date="2019-12" db="EMBL/GenBank/DDBJ databases">
        <title>Nocardia macrotermitis sp. nov. and Nocardia aurantia sp. nov., isolated from the gut of the fungus growing-termite Macrotermes natalensis.</title>
        <authorList>
            <person name="Christine B."/>
            <person name="Rene B."/>
        </authorList>
    </citation>
    <scope>NUCLEOTIDE SEQUENCE [LARGE SCALE GENOMIC DNA]</scope>
    <source>
        <strain evidence="5 6">DSM 102126</strain>
    </source>
</reference>
<dbReference type="OrthoDB" id="286090at2"/>
<comment type="caution">
    <text evidence="5">The sequence shown here is derived from an EMBL/GenBank/DDBJ whole genome shotgun (WGS) entry which is preliminary data.</text>
</comment>
<dbReference type="PROSITE" id="PS50126">
    <property type="entry name" value="S1"/>
    <property type="match status" value="2"/>
</dbReference>
<dbReference type="GO" id="GO:0003735">
    <property type="term" value="F:structural constituent of ribosome"/>
    <property type="evidence" value="ECO:0007669"/>
    <property type="project" value="TreeGrafter"/>
</dbReference>
<organism evidence="5 6">
    <name type="scientific">Actinomadura rayongensis</name>
    <dbReference type="NCBI Taxonomy" id="1429076"/>
    <lineage>
        <taxon>Bacteria</taxon>
        <taxon>Bacillati</taxon>
        <taxon>Actinomycetota</taxon>
        <taxon>Actinomycetes</taxon>
        <taxon>Streptosporangiales</taxon>
        <taxon>Thermomonosporaceae</taxon>
        <taxon>Actinomadura</taxon>
    </lineage>
</organism>